<sequence length="97" mass="11106">MTKSATLPAIRVSPRLREEAERTLRDGETLSSLVVESLERTIELRRLQREFVERGLAAAEEARAQNRYVPASTVLRRLRKQVGDCKNQRASRANRSE</sequence>
<organism evidence="1 2">
    <name type="scientific">Zeimonas arvi</name>
    <dbReference type="NCBI Taxonomy" id="2498847"/>
    <lineage>
        <taxon>Bacteria</taxon>
        <taxon>Pseudomonadati</taxon>
        <taxon>Pseudomonadota</taxon>
        <taxon>Betaproteobacteria</taxon>
        <taxon>Burkholderiales</taxon>
        <taxon>Burkholderiaceae</taxon>
        <taxon>Zeimonas</taxon>
    </lineage>
</organism>
<dbReference type="AlphaFoldDB" id="A0A5C8NYH1"/>
<gene>
    <name evidence="1" type="ORF">FHP08_08180</name>
</gene>
<proteinExistence type="predicted"/>
<dbReference type="OrthoDB" id="8400336at2"/>
<evidence type="ECO:0000313" key="1">
    <source>
        <dbReference type="EMBL" id="TXL66044.1"/>
    </source>
</evidence>
<evidence type="ECO:0000313" key="2">
    <source>
        <dbReference type="Proteomes" id="UP000321548"/>
    </source>
</evidence>
<dbReference type="Proteomes" id="UP000321548">
    <property type="component" value="Unassembled WGS sequence"/>
</dbReference>
<protein>
    <submittedName>
        <fullName evidence="1">Prevent-host-death protein</fullName>
    </submittedName>
</protein>
<dbReference type="RefSeq" id="WP_147703958.1">
    <property type="nucleotide sequence ID" value="NZ_VDUY01000003.1"/>
</dbReference>
<keyword evidence="2" id="KW-1185">Reference proteome</keyword>
<name>A0A5C8NYH1_9BURK</name>
<dbReference type="EMBL" id="VDUY01000003">
    <property type="protein sequence ID" value="TXL66044.1"/>
    <property type="molecule type" value="Genomic_DNA"/>
</dbReference>
<reference evidence="1 2" key="1">
    <citation type="submission" date="2019-06" db="EMBL/GenBank/DDBJ databases">
        <title>Quisquiliibacterium sp. nov., isolated from a maize field.</title>
        <authorList>
            <person name="Lin S.-Y."/>
            <person name="Tsai C.-F."/>
            <person name="Young C.-C."/>
        </authorList>
    </citation>
    <scope>NUCLEOTIDE SEQUENCE [LARGE SCALE GENOMIC DNA]</scope>
    <source>
        <strain evidence="1 2">CC-CFT501</strain>
    </source>
</reference>
<comment type="caution">
    <text evidence="1">The sequence shown here is derived from an EMBL/GenBank/DDBJ whole genome shotgun (WGS) entry which is preliminary data.</text>
</comment>
<dbReference type="NCBIfam" id="NF041551">
    <property type="entry name" value="YlcI_YnfO_N"/>
    <property type="match status" value="1"/>
</dbReference>
<accession>A0A5C8NYH1</accession>